<protein>
    <submittedName>
        <fullName evidence="2">PAP2_C domain-containing protein</fullName>
    </submittedName>
</protein>
<proteinExistence type="predicted"/>
<reference evidence="2" key="1">
    <citation type="submission" date="2016-11" db="UniProtKB">
        <authorList>
            <consortium name="WormBaseParasite"/>
        </authorList>
    </citation>
    <scope>IDENTIFICATION</scope>
    <source>
        <strain evidence="2">KR3021</strain>
    </source>
</reference>
<evidence type="ECO:0000313" key="1">
    <source>
        <dbReference type="Proteomes" id="UP000095286"/>
    </source>
</evidence>
<sequence length="307" mass="34657">MGINVKAPFELGKLFFVVLYVVLAGLSNWAALAYVHDLSGREALPDIVFSLIDEQPWALKVGDAMAAISGASIILLFVFHKHRVIVAKRVIFIVASLYTMRTFTLISTQLPPGYKDNYLRCRSQYPPDQRSATTFLRRLLEQTKAIGFQNNQEKMLCGDLLFSGHTLMMIVSTLSVGYYLPTMLKPLRYLLGLFSVVGMTCMIISRTHYSIDVLISYFLSAGFFTIYHSYVEIETTKERKNSIIGRLWVTKVIGWLEENVIPGRLENKLEIPFIKRNDKTSHKSFTTTCPESHVSVDIAPTLVTASL</sequence>
<dbReference type="Proteomes" id="UP000095286">
    <property type="component" value="Unplaced"/>
</dbReference>
<evidence type="ECO:0000313" key="2">
    <source>
        <dbReference type="WBParaSite" id="RSKR_0000922800.1"/>
    </source>
</evidence>
<name>A0AC35UAZ6_9BILA</name>
<organism evidence="1 2">
    <name type="scientific">Rhabditophanes sp. KR3021</name>
    <dbReference type="NCBI Taxonomy" id="114890"/>
    <lineage>
        <taxon>Eukaryota</taxon>
        <taxon>Metazoa</taxon>
        <taxon>Ecdysozoa</taxon>
        <taxon>Nematoda</taxon>
        <taxon>Chromadorea</taxon>
        <taxon>Rhabditida</taxon>
        <taxon>Tylenchina</taxon>
        <taxon>Panagrolaimomorpha</taxon>
        <taxon>Strongyloidoidea</taxon>
        <taxon>Alloionematidae</taxon>
        <taxon>Rhabditophanes</taxon>
    </lineage>
</organism>
<dbReference type="WBParaSite" id="RSKR_0000922800.1">
    <property type="protein sequence ID" value="RSKR_0000922800.1"/>
    <property type="gene ID" value="RSKR_0000922800"/>
</dbReference>
<accession>A0AC35UAZ6</accession>